<accession>A0A1T1DN60</accession>
<dbReference type="Proteomes" id="UP000191008">
    <property type="component" value="Unassembled WGS sequence"/>
</dbReference>
<reference evidence="1 2" key="1">
    <citation type="submission" date="2017-02" db="EMBL/GenBank/DDBJ databases">
        <title>Comparative genomic analysis of Brazilian Leptospira kirschneri strains of different serogroups.</title>
        <authorList>
            <person name="Moreno L.Z."/>
            <person name="Miraglia F."/>
            <person name="Kremer F.S."/>
            <person name="Eslabao M.R."/>
            <person name="Lilenbaum W."/>
            <person name="Dellagostin O.A."/>
            <person name="Moreno A.M."/>
        </authorList>
    </citation>
    <scope>NUCLEOTIDE SEQUENCE [LARGE SCALE GENOMIC DNA]</scope>
    <source>
        <strain evidence="1 2">M110/06</strain>
    </source>
</reference>
<protein>
    <submittedName>
        <fullName evidence="1">Uncharacterized protein</fullName>
    </submittedName>
</protein>
<dbReference type="EMBL" id="MVIT01000065">
    <property type="protein sequence ID" value="OOV42289.1"/>
    <property type="molecule type" value="Genomic_DNA"/>
</dbReference>
<evidence type="ECO:0000313" key="1">
    <source>
        <dbReference type="EMBL" id="OOV42289.1"/>
    </source>
</evidence>
<name>A0A1T1DN60_9LEPT</name>
<gene>
    <name evidence="1" type="ORF">B1J93_10435</name>
</gene>
<proteinExistence type="predicted"/>
<dbReference type="AlphaFoldDB" id="A0A1T1DN60"/>
<organism evidence="1 2">
    <name type="scientific">Leptospira kirschneri serovar Pomona</name>
    <dbReference type="NCBI Taxonomy" id="561005"/>
    <lineage>
        <taxon>Bacteria</taxon>
        <taxon>Pseudomonadati</taxon>
        <taxon>Spirochaetota</taxon>
        <taxon>Spirochaetia</taxon>
        <taxon>Leptospirales</taxon>
        <taxon>Leptospiraceae</taxon>
        <taxon>Leptospira</taxon>
    </lineage>
</organism>
<evidence type="ECO:0000313" key="2">
    <source>
        <dbReference type="Proteomes" id="UP000191008"/>
    </source>
</evidence>
<sequence length="66" mass="7813">MGTFINLNFVLRFYFEFGKLLWPKLRPRIGNLLELLQYNLTGKIVHKTVLLNLFQQERFGTAKIEA</sequence>
<comment type="caution">
    <text evidence="1">The sequence shown here is derived from an EMBL/GenBank/DDBJ whole genome shotgun (WGS) entry which is preliminary data.</text>
</comment>